<dbReference type="SMART" id="SM01130">
    <property type="entry name" value="DHDPS"/>
    <property type="match status" value="1"/>
</dbReference>
<dbReference type="GO" id="GO:0008840">
    <property type="term" value="F:4-hydroxy-tetrahydrodipicolinate synthase activity"/>
    <property type="evidence" value="ECO:0007669"/>
    <property type="project" value="UniProtKB-EC"/>
</dbReference>
<keyword evidence="9 12" id="KW-0456">Lyase</keyword>
<keyword evidence="8 12" id="KW-0457">Lysine biosynthesis</keyword>
<comment type="subunit">
    <text evidence="12">Homotetramer; dimer of dimers.</text>
</comment>
<keyword evidence="5 12" id="KW-0963">Cytoplasm</keyword>
<feature type="site" description="Part of a proton relay during catalysis" evidence="12">
    <location>
        <position position="121"/>
    </location>
</feature>
<accession>A0ABS2SLI1</accession>
<dbReference type="InterPro" id="IPR002220">
    <property type="entry name" value="DapA-like"/>
</dbReference>
<evidence type="ECO:0000256" key="7">
    <source>
        <dbReference type="ARBA" id="ARBA00022915"/>
    </source>
</evidence>
<feature type="site" description="Part of a proton relay during catalysis" evidence="12">
    <location>
        <position position="58"/>
    </location>
</feature>
<evidence type="ECO:0000256" key="9">
    <source>
        <dbReference type="ARBA" id="ARBA00023239"/>
    </source>
</evidence>
<evidence type="ECO:0000313" key="14">
    <source>
        <dbReference type="EMBL" id="MBM7817112.1"/>
    </source>
</evidence>
<keyword evidence="6 12" id="KW-0028">Amino-acid biosynthesis</keyword>
<evidence type="ECO:0000256" key="3">
    <source>
        <dbReference type="ARBA" id="ARBA00007592"/>
    </source>
</evidence>
<evidence type="ECO:0000256" key="13">
    <source>
        <dbReference type="PIRNR" id="PIRNR001365"/>
    </source>
</evidence>
<evidence type="ECO:0000256" key="8">
    <source>
        <dbReference type="ARBA" id="ARBA00023154"/>
    </source>
</evidence>
<organism evidence="14 15">
    <name type="scientific">Brevibacterium paucivorans</name>
    <dbReference type="NCBI Taxonomy" id="170994"/>
    <lineage>
        <taxon>Bacteria</taxon>
        <taxon>Bacillati</taxon>
        <taxon>Actinomycetota</taxon>
        <taxon>Actinomycetes</taxon>
        <taxon>Micrococcales</taxon>
        <taxon>Brevibacteriaceae</taxon>
        <taxon>Brevibacterium</taxon>
    </lineage>
</organism>
<reference evidence="14 15" key="1">
    <citation type="submission" date="2021-01" db="EMBL/GenBank/DDBJ databases">
        <title>Sequencing the genomes of 1000 actinobacteria strains.</title>
        <authorList>
            <person name="Klenk H.-P."/>
        </authorList>
    </citation>
    <scope>NUCLEOTIDE SEQUENCE [LARGE SCALE GENOMIC DNA]</scope>
    <source>
        <strain evidence="14 15">DSM 13657</strain>
    </source>
</reference>
<dbReference type="PANTHER" id="PTHR12128:SF66">
    <property type="entry name" value="4-HYDROXY-2-OXOGLUTARATE ALDOLASE, MITOCHONDRIAL"/>
    <property type="match status" value="1"/>
</dbReference>
<dbReference type="HAMAP" id="MF_00418">
    <property type="entry name" value="DapA"/>
    <property type="match status" value="1"/>
</dbReference>
<comment type="caution">
    <text evidence="12">Was originally thought to be a dihydrodipicolinate synthase (DHDPS), catalyzing the condensation of (S)-aspartate-beta-semialdehyde [(S)-ASA] and pyruvate to dihydrodipicolinate (DHDP). However, it was shown in E.coli that the product of the enzymatic reaction is not dihydrodipicolinate but in fact (4S)-4-hydroxy-2,3,4,5-tetrahydro-(2S)-dipicolinic acid (HTPA), and that the consecutive dehydration reaction leading to DHDP is not spontaneous but catalyzed by DapB.</text>
</comment>
<dbReference type="PANTHER" id="PTHR12128">
    <property type="entry name" value="DIHYDRODIPICOLINATE SYNTHASE"/>
    <property type="match status" value="1"/>
</dbReference>
<keyword evidence="7 12" id="KW-0220">Diaminopimelate biosynthesis</keyword>
<dbReference type="RefSeq" id="WP_204515747.1">
    <property type="nucleotide sequence ID" value="NZ_JAFBCP010000001.1"/>
</dbReference>
<evidence type="ECO:0000256" key="2">
    <source>
        <dbReference type="ARBA" id="ARBA00005120"/>
    </source>
</evidence>
<feature type="active site" description="Schiff-base intermediate with substrate" evidence="12">
    <location>
        <position position="175"/>
    </location>
</feature>
<dbReference type="EC" id="4.3.3.7" evidence="4 12"/>
<evidence type="ECO:0000256" key="6">
    <source>
        <dbReference type="ARBA" id="ARBA00022605"/>
    </source>
</evidence>
<evidence type="ECO:0000313" key="15">
    <source>
        <dbReference type="Proteomes" id="UP000809290"/>
    </source>
</evidence>
<dbReference type="SUPFAM" id="SSF51569">
    <property type="entry name" value="Aldolase"/>
    <property type="match status" value="1"/>
</dbReference>
<dbReference type="Gene3D" id="3.20.20.70">
    <property type="entry name" value="Aldolase class I"/>
    <property type="match status" value="1"/>
</dbReference>
<feature type="active site" description="Proton donor/acceptor" evidence="12">
    <location>
        <position position="147"/>
    </location>
</feature>
<evidence type="ECO:0000256" key="4">
    <source>
        <dbReference type="ARBA" id="ARBA00012086"/>
    </source>
</evidence>
<comment type="pathway">
    <text evidence="2 12">Amino-acid biosynthesis; L-lysine biosynthesis via DAP pathway; (S)-tetrahydrodipicolinate from L-aspartate: step 3/4.</text>
</comment>
<name>A0ABS2SLI1_9MICO</name>
<comment type="similarity">
    <text evidence="3 12 13">Belongs to the DapA family.</text>
</comment>
<keyword evidence="10 12" id="KW-0704">Schiff base</keyword>
<dbReference type="Proteomes" id="UP000809290">
    <property type="component" value="Unassembled WGS sequence"/>
</dbReference>
<dbReference type="PROSITE" id="PS00666">
    <property type="entry name" value="DHDPS_2"/>
    <property type="match status" value="1"/>
</dbReference>
<dbReference type="PIRSF" id="PIRSF001365">
    <property type="entry name" value="DHDPS"/>
    <property type="match status" value="1"/>
</dbReference>
<evidence type="ECO:0000256" key="1">
    <source>
        <dbReference type="ARBA" id="ARBA00003294"/>
    </source>
</evidence>
<comment type="function">
    <text evidence="1 12">Catalyzes the condensation of (S)-aspartate-beta-semialdehyde [(S)-ASA] and pyruvate to 4-hydroxy-tetrahydrodipicolinate (HTPA).</text>
</comment>
<evidence type="ECO:0000256" key="12">
    <source>
        <dbReference type="HAMAP-Rule" id="MF_00418"/>
    </source>
</evidence>
<dbReference type="Pfam" id="PF00701">
    <property type="entry name" value="DHDPS"/>
    <property type="match status" value="1"/>
</dbReference>
<gene>
    <name evidence="12" type="primary">dapA</name>
    <name evidence="14" type="ORF">JOE56_001806</name>
</gene>
<dbReference type="InterPro" id="IPR020625">
    <property type="entry name" value="Schiff_base-form_aldolases_AS"/>
</dbReference>
<feature type="binding site" evidence="12">
    <location>
        <position position="215"/>
    </location>
    <ligand>
        <name>pyruvate</name>
        <dbReference type="ChEBI" id="CHEBI:15361"/>
    </ligand>
</feature>
<dbReference type="PRINTS" id="PR00146">
    <property type="entry name" value="DHPICSNTHASE"/>
</dbReference>
<dbReference type="NCBIfam" id="TIGR00674">
    <property type="entry name" value="dapA"/>
    <property type="match status" value="1"/>
</dbReference>
<feature type="binding site" evidence="12">
    <location>
        <position position="59"/>
    </location>
    <ligand>
        <name>pyruvate</name>
        <dbReference type="ChEBI" id="CHEBI:15361"/>
    </ligand>
</feature>
<protein>
    <recommendedName>
        <fullName evidence="4 12">4-hydroxy-tetrahydrodipicolinate synthase</fullName>
        <shortName evidence="12">HTPA synthase</shortName>
        <ecNumber evidence="4 12">4.3.3.7</ecNumber>
    </recommendedName>
</protein>
<sequence>MAMIHSAYAQVAQDAFGTVGTAMITPFAPNGAIDYDAAQVVANYLVQQGNDMLVVSGTTGESPTTTDEEKQQLLKVVRSAVGEHVKIVAGVGTNVTSHSIELAKQAQSAGANGLLVVTPYYSKPSQDGIRAHVEMIADSTELPVMLYDIPGRSGVPMESETLIRMGEHPRVLAVKDAKGDIAASTDVMTRSDLVYYSGEDALNLPLMAAGAIGLVSVVGHVAAKDLARMVDAVHNNDLMQARHVAANLVPTVDAVMNHMPGVVAAKAALELAGIIQHRGTRLPVLPATDEQMEFLRSKLDGFINP</sequence>
<comment type="caution">
    <text evidence="14">The sequence shown here is derived from an EMBL/GenBank/DDBJ whole genome shotgun (WGS) entry which is preliminary data.</text>
</comment>
<dbReference type="InterPro" id="IPR013785">
    <property type="entry name" value="Aldolase_TIM"/>
</dbReference>
<evidence type="ECO:0000256" key="11">
    <source>
        <dbReference type="ARBA" id="ARBA00047836"/>
    </source>
</evidence>
<comment type="catalytic activity">
    <reaction evidence="11 12">
        <text>L-aspartate 4-semialdehyde + pyruvate = (2S,4S)-4-hydroxy-2,3,4,5-tetrahydrodipicolinate + H2O + H(+)</text>
        <dbReference type="Rhea" id="RHEA:34171"/>
        <dbReference type="ChEBI" id="CHEBI:15361"/>
        <dbReference type="ChEBI" id="CHEBI:15377"/>
        <dbReference type="ChEBI" id="CHEBI:15378"/>
        <dbReference type="ChEBI" id="CHEBI:67139"/>
        <dbReference type="ChEBI" id="CHEBI:537519"/>
        <dbReference type="EC" id="4.3.3.7"/>
    </reaction>
</comment>
<dbReference type="EMBL" id="JAFBCP010000001">
    <property type="protein sequence ID" value="MBM7817112.1"/>
    <property type="molecule type" value="Genomic_DNA"/>
</dbReference>
<dbReference type="InterPro" id="IPR005263">
    <property type="entry name" value="DapA"/>
</dbReference>
<evidence type="ECO:0000256" key="10">
    <source>
        <dbReference type="ARBA" id="ARBA00023270"/>
    </source>
</evidence>
<proteinExistence type="inferred from homology"/>
<dbReference type="CDD" id="cd00950">
    <property type="entry name" value="DHDPS"/>
    <property type="match status" value="1"/>
</dbReference>
<comment type="subcellular location">
    <subcellularLocation>
        <location evidence="12">Cytoplasm</location>
    </subcellularLocation>
</comment>
<keyword evidence="15" id="KW-1185">Reference proteome</keyword>
<evidence type="ECO:0000256" key="5">
    <source>
        <dbReference type="ARBA" id="ARBA00022490"/>
    </source>
</evidence>